<dbReference type="AlphaFoldDB" id="A0A2K2CUR0"/>
<evidence type="ECO:0000256" key="1">
    <source>
        <dbReference type="SAM" id="Phobius"/>
    </source>
</evidence>
<reference evidence="2 3" key="1">
    <citation type="journal article" date="2010" name="Nature">
        <title>Genome sequencing and analysis of the model grass Brachypodium distachyon.</title>
        <authorList>
            <consortium name="International Brachypodium Initiative"/>
        </authorList>
    </citation>
    <scope>NUCLEOTIDE SEQUENCE [LARGE SCALE GENOMIC DNA]</scope>
    <source>
        <strain evidence="2 3">Bd21</strain>
    </source>
</reference>
<organism evidence="2">
    <name type="scientific">Brachypodium distachyon</name>
    <name type="common">Purple false brome</name>
    <name type="synonym">Trachynia distachya</name>
    <dbReference type="NCBI Taxonomy" id="15368"/>
    <lineage>
        <taxon>Eukaryota</taxon>
        <taxon>Viridiplantae</taxon>
        <taxon>Streptophyta</taxon>
        <taxon>Embryophyta</taxon>
        <taxon>Tracheophyta</taxon>
        <taxon>Spermatophyta</taxon>
        <taxon>Magnoliopsida</taxon>
        <taxon>Liliopsida</taxon>
        <taxon>Poales</taxon>
        <taxon>Poaceae</taxon>
        <taxon>BOP clade</taxon>
        <taxon>Pooideae</taxon>
        <taxon>Stipodae</taxon>
        <taxon>Brachypodieae</taxon>
        <taxon>Brachypodium</taxon>
    </lineage>
</organism>
<keyword evidence="1" id="KW-0472">Membrane</keyword>
<proteinExistence type="predicted"/>
<dbReference type="Proteomes" id="UP000008810">
    <property type="component" value="Chromosome 3"/>
</dbReference>
<name>A0A2K2CUR0_BRADI</name>
<dbReference type="Gramene" id="PNT65767">
    <property type="protein sequence ID" value="PNT65767"/>
    <property type="gene ID" value="BRADI_3g02281v3"/>
</dbReference>
<accession>A0A2K2CUR0</accession>
<reference evidence="3" key="3">
    <citation type="submission" date="2018-08" db="UniProtKB">
        <authorList>
            <consortium name="EnsemblPlants"/>
        </authorList>
    </citation>
    <scope>IDENTIFICATION</scope>
    <source>
        <strain evidence="3">cv. Bd21</strain>
    </source>
</reference>
<keyword evidence="4" id="KW-1185">Reference proteome</keyword>
<dbReference type="InParanoid" id="A0A2K2CUR0"/>
<evidence type="ECO:0000313" key="3">
    <source>
        <dbReference type="EnsemblPlants" id="PNT65767"/>
    </source>
</evidence>
<keyword evidence="1" id="KW-1133">Transmembrane helix</keyword>
<evidence type="ECO:0000313" key="4">
    <source>
        <dbReference type="Proteomes" id="UP000008810"/>
    </source>
</evidence>
<evidence type="ECO:0000313" key="2">
    <source>
        <dbReference type="EMBL" id="PNT65767.1"/>
    </source>
</evidence>
<dbReference type="EMBL" id="CM000882">
    <property type="protein sequence ID" value="PNT65767.1"/>
    <property type="molecule type" value="Genomic_DNA"/>
</dbReference>
<protein>
    <submittedName>
        <fullName evidence="2 3">Uncharacterized protein</fullName>
    </submittedName>
</protein>
<feature type="transmembrane region" description="Helical" evidence="1">
    <location>
        <begin position="47"/>
        <end position="70"/>
    </location>
</feature>
<dbReference type="EnsemblPlants" id="PNT65767">
    <property type="protein sequence ID" value="PNT65767"/>
    <property type="gene ID" value="BRADI_3g02281v3"/>
</dbReference>
<keyword evidence="1" id="KW-0812">Transmembrane</keyword>
<sequence length="87" mass="10227">MGLQFFAEIYRQSGCLVLLKYQSWLCDRGAHVFVPDVRTFSLCLSKLFWFCLLGRVSFIYICSIAFIIYITNIRKEYVLGLKVIKLF</sequence>
<gene>
    <name evidence="2" type="ORF">BRADI_3g02281v3</name>
</gene>
<reference evidence="2" key="2">
    <citation type="submission" date="2017-06" db="EMBL/GenBank/DDBJ databases">
        <title>WGS assembly of Brachypodium distachyon.</title>
        <authorList>
            <consortium name="The International Brachypodium Initiative"/>
            <person name="Lucas S."/>
            <person name="Harmon-Smith M."/>
            <person name="Lail K."/>
            <person name="Tice H."/>
            <person name="Grimwood J."/>
            <person name="Bruce D."/>
            <person name="Barry K."/>
            <person name="Shu S."/>
            <person name="Lindquist E."/>
            <person name="Wang M."/>
            <person name="Pitluck S."/>
            <person name="Vogel J.P."/>
            <person name="Garvin D.F."/>
            <person name="Mockler T.C."/>
            <person name="Schmutz J."/>
            <person name="Rokhsar D."/>
            <person name="Bevan M.W."/>
        </authorList>
    </citation>
    <scope>NUCLEOTIDE SEQUENCE</scope>
    <source>
        <strain evidence="2">Bd21</strain>
    </source>
</reference>